<dbReference type="EnsemblPlants" id="OMERI01G03560.1">
    <property type="protein sequence ID" value="OMERI01G03560.1"/>
    <property type="gene ID" value="OMERI01G03560"/>
</dbReference>
<feature type="compositionally biased region" description="Polar residues" evidence="1">
    <location>
        <begin position="99"/>
        <end position="108"/>
    </location>
</feature>
<evidence type="ECO:0000256" key="1">
    <source>
        <dbReference type="SAM" id="MobiDB-lite"/>
    </source>
</evidence>
<reference evidence="2" key="2">
    <citation type="submission" date="2018-05" db="EMBL/GenBank/DDBJ databases">
        <title>OmerRS3 (Oryza meridionalis Reference Sequence Version 3).</title>
        <authorList>
            <person name="Zhang J."/>
            <person name="Kudrna D."/>
            <person name="Lee S."/>
            <person name="Talag J."/>
            <person name="Welchert J."/>
            <person name="Wing R.A."/>
        </authorList>
    </citation>
    <scope>NUCLEOTIDE SEQUENCE [LARGE SCALE GENOMIC DNA]</scope>
    <source>
        <strain evidence="2">cv. OR44</strain>
    </source>
</reference>
<reference evidence="2" key="1">
    <citation type="submission" date="2015-04" db="UniProtKB">
        <authorList>
            <consortium name="EnsemblPlants"/>
        </authorList>
    </citation>
    <scope>IDENTIFICATION</scope>
</reference>
<dbReference type="Proteomes" id="UP000008021">
    <property type="component" value="Chromosome 1"/>
</dbReference>
<feature type="region of interest" description="Disordered" evidence="1">
    <location>
        <begin position="83"/>
        <end position="108"/>
    </location>
</feature>
<proteinExistence type="predicted"/>
<protein>
    <submittedName>
        <fullName evidence="2">Uncharacterized protein</fullName>
    </submittedName>
</protein>
<dbReference type="Gramene" id="OMERI01G03560.1">
    <property type="protein sequence ID" value="OMERI01G03560.1"/>
    <property type="gene ID" value="OMERI01G03560"/>
</dbReference>
<name>A0A0E0BXD2_9ORYZ</name>
<dbReference type="AlphaFoldDB" id="A0A0E0BXD2"/>
<dbReference type="HOGENOM" id="CLU_2007563_0_0_1"/>
<keyword evidence="3" id="KW-1185">Reference proteome</keyword>
<sequence>MPRWPRTPSTSPRPSSWTSAVEKLVDQAAMEATLALDCALHAVVRICTVIRIHPKPKPLHSAADLVAAGDLMSHGIGVSDHIHLSQPAVSSDPGPNPSRPFSSASITRSITVLRSPPLAPPFAG</sequence>
<evidence type="ECO:0000313" key="2">
    <source>
        <dbReference type="EnsemblPlants" id="OMERI01G03560.1"/>
    </source>
</evidence>
<accession>A0A0E0BXD2</accession>
<organism evidence="2">
    <name type="scientific">Oryza meridionalis</name>
    <dbReference type="NCBI Taxonomy" id="40149"/>
    <lineage>
        <taxon>Eukaryota</taxon>
        <taxon>Viridiplantae</taxon>
        <taxon>Streptophyta</taxon>
        <taxon>Embryophyta</taxon>
        <taxon>Tracheophyta</taxon>
        <taxon>Spermatophyta</taxon>
        <taxon>Magnoliopsida</taxon>
        <taxon>Liliopsida</taxon>
        <taxon>Poales</taxon>
        <taxon>Poaceae</taxon>
        <taxon>BOP clade</taxon>
        <taxon>Oryzoideae</taxon>
        <taxon>Oryzeae</taxon>
        <taxon>Oryzinae</taxon>
        <taxon>Oryza</taxon>
    </lineage>
</organism>
<evidence type="ECO:0000313" key="3">
    <source>
        <dbReference type="Proteomes" id="UP000008021"/>
    </source>
</evidence>